<evidence type="ECO:0000256" key="1">
    <source>
        <dbReference type="SAM" id="MobiDB-lite"/>
    </source>
</evidence>
<dbReference type="SUPFAM" id="SSF52402">
    <property type="entry name" value="Adenine nucleotide alpha hydrolases-like"/>
    <property type="match status" value="2"/>
</dbReference>
<reference evidence="3 4" key="1">
    <citation type="journal article" date="2019" name="Int. J. Syst. Evol. Microbiol.">
        <title>The Global Catalogue of Microorganisms (GCM) 10K type strain sequencing project: providing services to taxonomists for standard genome sequencing and annotation.</title>
        <authorList>
            <consortium name="The Broad Institute Genomics Platform"/>
            <consortium name="The Broad Institute Genome Sequencing Center for Infectious Disease"/>
            <person name="Wu L."/>
            <person name="Ma J."/>
        </authorList>
    </citation>
    <scope>NUCLEOTIDE SEQUENCE [LARGE SCALE GENOMIC DNA]</scope>
    <source>
        <strain evidence="3 4">JCM 12398</strain>
    </source>
</reference>
<dbReference type="EMBL" id="BAAAKK010000001">
    <property type="protein sequence ID" value="GAA1419721.1"/>
    <property type="molecule type" value="Genomic_DNA"/>
</dbReference>
<feature type="domain" description="UspA" evidence="2">
    <location>
        <begin position="166"/>
        <end position="287"/>
    </location>
</feature>
<name>A0ABN1YUC5_9MICO</name>
<dbReference type="InterPro" id="IPR006016">
    <property type="entry name" value="UspA"/>
</dbReference>
<organism evidence="3 4">
    <name type="scientific">Agrococcus citreus</name>
    <dbReference type="NCBI Taxonomy" id="84643"/>
    <lineage>
        <taxon>Bacteria</taxon>
        <taxon>Bacillati</taxon>
        <taxon>Actinomycetota</taxon>
        <taxon>Actinomycetes</taxon>
        <taxon>Micrococcales</taxon>
        <taxon>Microbacteriaceae</taxon>
        <taxon>Agrococcus</taxon>
    </lineage>
</organism>
<accession>A0ABN1YUC5</accession>
<protein>
    <recommendedName>
        <fullName evidence="2">UspA domain-containing protein</fullName>
    </recommendedName>
</protein>
<evidence type="ECO:0000313" key="4">
    <source>
        <dbReference type="Proteomes" id="UP001501266"/>
    </source>
</evidence>
<evidence type="ECO:0000313" key="3">
    <source>
        <dbReference type="EMBL" id="GAA1419721.1"/>
    </source>
</evidence>
<dbReference type="Pfam" id="PF00582">
    <property type="entry name" value="Usp"/>
    <property type="match status" value="2"/>
</dbReference>
<gene>
    <name evidence="3" type="ORF">GCM10009640_07970</name>
</gene>
<dbReference type="Gene3D" id="3.40.50.620">
    <property type="entry name" value="HUPs"/>
    <property type="match status" value="2"/>
</dbReference>
<dbReference type="Proteomes" id="UP001501266">
    <property type="component" value="Unassembled WGS sequence"/>
</dbReference>
<feature type="domain" description="UspA" evidence="2">
    <location>
        <begin position="30"/>
        <end position="138"/>
    </location>
</feature>
<sequence>MAMSGERAVPFRRRGPDEPDALIGAGGRSVVGVDGAAASRAALAWAARRTLPQHPLHLLGVEDAVELRGVGAEHGARQLARVLAEAAADLLDAYPGASVTTEIEGGRVADALVGATRPEDLLVIGSDKTGFVRGRTFGVRSLQLAAALRGALAVVPSVDLRLRTGVVVAVDGLGNAADLALRGAQEADDRGCALTIVHAVARGGGSQRSATGEAVVLAARGAAVDAYPHLDVRAVVAQRHPADAILNASRDTALLLLGSSRGETALGVGETIHDVLMNANAPLVILR</sequence>
<proteinExistence type="predicted"/>
<keyword evidence="4" id="KW-1185">Reference proteome</keyword>
<dbReference type="InterPro" id="IPR014729">
    <property type="entry name" value="Rossmann-like_a/b/a_fold"/>
</dbReference>
<evidence type="ECO:0000259" key="2">
    <source>
        <dbReference type="Pfam" id="PF00582"/>
    </source>
</evidence>
<feature type="region of interest" description="Disordered" evidence="1">
    <location>
        <begin position="1"/>
        <end position="20"/>
    </location>
</feature>
<comment type="caution">
    <text evidence="3">The sequence shown here is derived from an EMBL/GenBank/DDBJ whole genome shotgun (WGS) entry which is preliminary data.</text>
</comment>